<reference evidence="1 2" key="1">
    <citation type="submission" date="2018-09" db="EMBL/GenBank/DDBJ databases">
        <title>Sphingomonas peninsula sp. nov., isolated from fildes peninsula, Antarctic soil.</title>
        <authorList>
            <person name="Yingchao G."/>
        </authorList>
    </citation>
    <scope>NUCLEOTIDE SEQUENCE [LARGE SCALE GENOMIC DNA]</scope>
    <source>
        <strain evidence="1 2">YZ-8</strain>
    </source>
</reference>
<dbReference type="OrthoDB" id="7583028at2"/>
<dbReference type="GO" id="GO:0008168">
    <property type="term" value="F:methyltransferase activity"/>
    <property type="evidence" value="ECO:0007669"/>
    <property type="project" value="UniProtKB-KW"/>
</dbReference>
<dbReference type="InterPro" id="IPR029063">
    <property type="entry name" value="SAM-dependent_MTases_sf"/>
</dbReference>
<gene>
    <name evidence="1" type="ORF">D3Y57_15860</name>
</gene>
<keyword evidence="1" id="KW-0808">Transferase</keyword>
<protein>
    <submittedName>
        <fullName evidence="1">Class I SAM-dependent methyltransferase</fullName>
    </submittedName>
</protein>
<dbReference type="Gene3D" id="3.40.50.150">
    <property type="entry name" value="Vaccinia Virus protein VP39"/>
    <property type="match status" value="1"/>
</dbReference>
<name>A0A494TJE4_SPHPE</name>
<dbReference type="EMBL" id="CP032829">
    <property type="protein sequence ID" value="AYJ87133.1"/>
    <property type="molecule type" value="Genomic_DNA"/>
</dbReference>
<accession>A0A494TJE4</accession>
<dbReference type="SUPFAM" id="SSF53335">
    <property type="entry name" value="S-adenosyl-L-methionine-dependent methyltransferases"/>
    <property type="match status" value="1"/>
</dbReference>
<evidence type="ECO:0000313" key="1">
    <source>
        <dbReference type="EMBL" id="AYJ87133.1"/>
    </source>
</evidence>
<sequence length="402" mass="44436">MLKASLVSARKSMDPRTILRNLPSLSTKNSDLHSKSCKVCGGAAPFFDVVDFNKCHGYVYGPSGVAVSYFRCLACGFLFTDFTDDWTVADFGQFIYNDDLSLVDVGYEYARPRQLADSFAELLAEYKGCRFLDYGAGSGLFAQHMRNAGFNFEAYDPVSLPERPAGLFDVITCFEVIEHSPRPMETIANFISFLEPTGGVVFSQCLQPEDIEQLRCNWWYASPRNGHVSLYTDTALALIADRAGLDLYSGGATHCFCYPGSPLEAFARRVGAKVAMPQLLGAPLSDDEAYHGVEGSRTTGFRWTALDELRWIVQLPDGQCKLRVPFQQQIVPDFAERCRLFVDGTEVQTVTGNSEIWATISRPESGISTVTIRTPPLLRPRDVNGHADDRLLGLAINITPTA</sequence>
<proteinExistence type="predicted"/>
<dbReference type="AlphaFoldDB" id="A0A494TJE4"/>
<dbReference type="Proteomes" id="UP000276254">
    <property type="component" value="Chromosome"/>
</dbReference>
<keyword evidence="2" id="KW-1185">Reference proteome</keyword>
<keyword evidence="1" id="KW-0489">Methyltransferase</keyword>
<dbReference type="Pfam" id="PF13489">
    <property type="entry name" value="Methyltransf_23"/>
    <property type="match status" value="1"/>
</dbReference>
<organism evidence="1 2">
    <name type="scientific">Sphingomonas paeninsulae</name>
    <dbReference type="NCBI Taxonomy" id="2319844"/>
    <lineage>
        <taxon>Bacteria</taxon>
        <taxon>Pseudomonadati</taxon>
        <taxon>Pseudomonadota</taxon>
        <taxon>Alphaproteobacteria</taxon>
        <taxon>Sphingomonadales</taxon>
        <taxon>Sphingomonadaceae</taxon>
        <taxon>Sphingomonas</taxon>
    </lineage>
</organism>
<dbReference type="GO" id="GO:0032259">
    <property type="term" value="P:methylation"/>
    <property type="evidence" value="ECO:0007669"/>
    <property type="project" value="UniProtKB-KW"/>
</dbReference>
<evidence type="ECO:0000313" key="2">
    <source>
        <dbReference type="Proteomes" id="UP000276254"/>
    </source>
</evidence>
<dbReference type="KEGG" id="spha:D3Y57_15860"/>